<evidence type="ECO:0000259" key="5">
    <source>
        <dbReference type="Pfam" id="PF07731"/>
    </source>
</evidence>
<accession>A0ABU1ZVF4</accession>
<sequence>MTVISRRVFFRGMVGVFAASALAACSTQTPPRGYDGDTRPLPVPELYESTLDDAGTRHFTLKAQPGSAEILPDVRTETWGFNGGFLGPTLRAHRGDHVRVDIANELDTMTTVHWHGMKLPAWADGGPHSPIEPGGAWSPEWEIIQPAATLWYHPHPHGETGLHCYRGLAGMIILDDEVSESVALPSEYGVDDVPLVILDAKFTGDGQLDESIDPDLGLIGDTPVVNGITNAHFDAATRRVRFRVLDGATMRFYNLAFSDHRPFHVVGTDQGLLETPVQVEYVLMGPGERVEIVVDLEPGEDVRLQSQPLDGNFGLPEDNPVDFGFQDAFDLLTIHGPSDDAPAPGPLPQELDPAAAAVPERANAVEREFVLNTFQINGRSMDMSRVDVTVDRDRPEIWRVTNENADWPHNFHIHDCRFKVLEFDNNHVAQVATYGWKDTVAIPPRGAVTLGVEFGWYPDPSVPYMFHCHMLFHEDSGMMGQFVIVEQGQEADLKPMSGGGSIHDHA</sequence>
<dbReference type="InterPro" id="IPR045087">
    <property type="entry name" value="Cu-oxidase_fam"/>
</dbReference>
<feature type="domain" description="Plastocyanin-like" evidence="5">
    <location>
        <begin position="367"/>
        <end position="486"/>
    </location>
</feature>
<comment type="similarity">
    <text evidence="1">Belongs to the multicopper oxidase family.</text>
</comment>
<dbReference type="PANTHER" id="PTHR48267:SF1">
    <property type="entry name" value="BILIRUBIN OXIDASE"/>
    <property type="match status" value="1"/>
</dbReference>
<dbReference type="InterPro" id="IPR008972">
    <property type="entry name" value="Cupredoxin"/>
</dbReference>
<keyword evidence="4" id="KW-0732">Signal</keyword>
<dbReference type="PANTHER" id="PTHR48267">
    <property type="entry name" value="CUPREDOXIN SUPERFAMILY PROTEIN"/>
    <property type="match status" value="1"/>
</dbReference>
<name>A0ABU1ZVF4_9CORY</name>
<dbReference type="Pfam" id="PF07732">
    <property type="entry name" value="Cu-oxidase_3"/>
    <property type="match status" value="1"/>
</dbReference>
<protein>
    <submittedName>
        <fullName evidence="7">FtsP/CotA-like multicopper oxidase with cupredoxin domain</fullName>
    </submittedName>
</protein>
<evidence type="ECO:0000259" key="6">
    <source>
        <dbReference type="Pfam" id="PF07732"/>
    </source>
</evidence>
<gene>
    <name evidence="7" type="ORF">J2S39_000577</name>
</gene>
<evidence type="ECO:0000256" key="2">
    <source>
        <dbReference type="ARBA" id="ARBA00022723"/>
    </source>
</evidence>
<dbReference type="CDD" id="cd04232">
    <property type="entry name" value="CuRO_1_CueO_FtsP"/>
    <property type="match status" value="1"/>
</dbReference>
<dbReference type="CDD" id="cd13890">
    <property type="entry name" value="CuRO_3_CueO_FtsP"/>
    <property type="match status" value="1"/>
</dbReference>
<dbReference type="EMBL" id="JAVDXZ010000001">
    <property type="protein sequence ID" value="MDR7328901.1"/>
    <property type="molecule type" value="Genomic_DNA"/>
</dbReference>
<dbReference type="Pfam" id="PF07731">
    <property type="entry name" value="Cu-oxidase_2"/>
    <property type="match status" value="1"/>
</dbReference>
<evidence type="ECO:0000313" key="8">
    <source>
        <dbReference type="Proteomes" id="UP001180840"/>
    </source>
</evidence>
<evidence type="ECO:0000313" key="7">
    <source>
        <dbReference type="EMBL" id="MDR7328901.1"/>
    </source>
</evidence>
<feature type="chain" id="PRO_5047100790" evidence="4">
    <location>
        <begin position="24"/>
        <end position="506"/>
    </location>
</feature>
<evidence type="ECO:0000256" key="3">
    <source>
        <dbReference type="ARBA" id="ARBA00023002"/>
    </source>
</evidence>
<evidence type="ECO:0000256" key="4">
    <source>
        <dbReference type="SAM" id="SignalP"/>
    </source>
</evidence>
<feature type="domain" description="Plastocyanin-like" evidence="6">
    <location>
        <begin position="66"/>
        <end position="177"/>
    </location>
</feature>
<dbReference type="CDD" id="cd13867">
    <property type="entry name" value="CuRO_2_CueO_FtsP"/>
    <property type="match status" value="1"/>
</dbReference>
<proteinExistence type="inferred from homology"/>
<organism evidence="7 8">
    <name type="scientific">Corynebacterium guangdongense</name>
    <dbReference type="NCBI Taxonomy" id="1783348"/>
    <lineage>
        <taxon>Bacteria</taxon>
        <taxon>Bacillati</taxon>
        <taxon>Actinomycetota</taxon>
        <taxon>Actinomycetes</taxon>
        <taxon>Mycobacteriales</taxon>
        <taxon>Corynebacteriaceae</taxon>
        <taxon>Corynebacterium</taxon>
    </lineage>
</organism>
<dbReference type="PROSITE" id="PS51257">
    <property type="entry name" value="PROKAR_LIPOPROTEIN"/>
    <property type="match status" value="1"/>
</dbReference>
<comment type="caution">
    <text evidence="7">The sequence shown here is derived from an EMBL/GenBank/DDBJ whole genome shotgun (WGS) entry which is preliminary data.</text>
</comment>
<dbReference type="SUPFAM" id="SSF49503">
    <property type="entry name" value="Cupredoxins"/>
    <property type="match status" value="3"/>
</dbReference>
<dbReference type="RefSeq" id="WP_290197892.1">
    <property type="nucleotide sequence ID" value="NZ_CP047654.1"/>
</dbReference>
<keyword evidence="8" id="KW-1185">Reference proteome</keyword>
<keyword evidence="2" id="KW-0479">Metal-binding</keyword>
<dbReference type="InterPro" id="IPR011707">
    <property type="entry name" value="Cu-oxidase-like_N"/>
</dbReference>
<feature type="signal peptide" evidence="4">
    <location>
        <begin position="1"/>
        <end position="23"/>
    </location>
</feature>
<dbReference type="PROSITE" id="PS00080">
    <property type="entry name" value="MULTICOPPER_OXIDASE2"/>
    <property type="match status" value="1"/>
</dbReference>
<dbReference type="Gene3D" id="2.60.40.420">
    <property type="entry name" value="Cupredoxins - blue copper proteins"/>
    <property type="match status" value="3"/>
</dbReference>
<evidence type="ECO:0000256" key="1">
    <source>
        <dbReference type="ARBA" id="ARBA00010609"/>
    </source>
</evidence>
<keyword evidence="3" id="KW-0560">Oxidoreductase</keyword>
<reference evidence="7" key="1">
    <citation type="submission" date="2023-07" db="EMBL/GenBank/DDBJ databases">
        <title>Sequencing the genomes of 1000 actinobacteria strains.</title>
        <authorList>
            <person name="Klenk H.-P."/>
        </authorList>
    </citation>
    <scope>NUCLEOTIDE SEQUENCE</scope>
    <source>
        <strain evidence="7">DSM 107476</strain>
    </source>
</reference>
<dbReference type="InterPro" id="IPR002355">
    <property type="entry name" value="Cu_oxidase_Cu_BS"/>
</dbReference>
<dbReference type="Proteomes" id="UP001180840">
    <property type="component" value="Unassembled WGS sequence"/>
</dbReference>
<dbReference type="InterPro" id="IPR011706">
    <property type="entry name" value="Cu-oxidase_C"/>
</dbReference>